<dbReference type="EMBL" id="GGEC01077907">
    <property type="protein sequence ID" value="MBX58391.1"/>
    <property type="molecule type" value="Transcribed_RNA"/>
</dbReference>
<accession>A0A2P2PUJ8</accession>
<dbReference type="AlphaFoldDB" id="A0A2P2PUJ8"/>
<proteinExistence type="predicted"/>
<organism evidence="1">
    <name type="scientific">Rhizophora mucronata</name>
    <name type="common">Asiatic mangrove</name>
    <dbReference type="NCBI Taxonomy" id="61149"/>
    <lineage>
        <taxon>Eukaryota</taxon>
        <taxon>Viridiplantae</taxon>
        <taxon>Streptophyta</taxon>
        <taxon>Embryophyta</taxon>
        <taxon>Tracheophyta</taxon>
        <taxon>Spermatophyta</taxon>
        <taxon>Magnoliopsida</taxon>
        <taxon>eudicotyledons</taxon>
        <taxon>Gunneridae</taxon>
        <taxon>Pentapetalae</taxon>
        <taxon>rosids</taxon>
        <taxon>fabids</taxon>
        <taxon>Malpighiales</taxon>
        <taxon>Rhizophoraceae</taxon>
        <taxon>Rhizophora</taxon>
    </lineage>
</organism>
<sequence length="42" mass="4928">MSTFIMQNLVKKNKFSRDLKTNDLILTWPVHWIDASLGHCKP</sequence>
<name>A0A2P2PUJ8_RHIMU</name>
<reference evidence="1" key="1">
    <citation type="submission" date="2018-02" db="EMBL/GenBank/DDBJ databases">
        <title>Rhizophora mucronata_Transcriptome.</title>
        <authorList>
            <person name="Meera S.P."/>
            <person name="Sreeshan A."/>
            <person name="Augustine A."/>
        </authorList>
    </citation>
    <scope>NUCLEOTIDE SEQUENCE</scope>
    <source>
        <tissue evidence="1">Leaf</tissue>
    </source>
</reference>
<protein>
    <submittedName>
        <fullName evidence="1">Uncharacterized protein</fullName>
    </submittedName>
</protein>
<evidence type="ECO:0000313" key="1">
    <source>
        <dbReference type="EMBL" id="MBX58391.1"/>
    </source>
</evidence>